<sequence length="346" mass="40596">MIQGDVKYITSPVFELLSAMFRVHAHESLLLDETREISGKPVELTEWVERMRAQLPEEIKEELAVFFDWESFIGLPFIRFAWEQKIYESVDVFINYLRTTDPQTIFTQFLKTGFKREDLPDVARIEPTIAFINESNWPEKEKWKLTYLFMNREEAKKRFIALIENFWPYLKDDMSICLERQSDSVAKIQGFMGEHPRANVVDFFPPLAGATPKEVDEFILAPSVFYYDCSLTSETEDSFLYVYGIKQPDFLLEINANREKLFDAFKILSDERRVNIIRLLNQGPLYGYELANRLNLSNSTVSHHLSALSAAGLVKSVRKENRVYYEVRAEEIEKLLERMKHSLIQR</sequence>
<feature type="domain" description="HTH arsR-type" evidence="4">
    <location>
        <begin position="254"/>
        <end position="346"/>
    </location>
</feature>
<evidence type="ECO:0000256" key="1">
    <source>
        <dbReference type="ARBA" id="ARBA00023015"/>
    </source>
</evidence>
<dbReference type="PANTHER" id="PTHR33154">
    <property type="entry name" value="TRANSCRIPTIONAL REGULATOR, ARSR FAMILY"/>
    <property type="match status" value="1"/>
</dbReference>
<protein>
    <submittedName>
        <fullName evidence="5">ArsR/SmtB family transcription factor</fullName>
    </submittedName>
</protein>
<dbReference type="SMART" id="SM00418">
    <property type="entry name" value="HTH_ARSR"/>
    <property type="match status" value="1"/>
</dbReference>
<dbReference type="InterPro" id="IPR036388">
    <property type="entry name" value="WH-like_DNA-bd_sf"/>
</dbReference>
<dbReference type="InterPro" id="IPR051081">
    <property type="entry name" value="HTH_MetalResp_TranReg"/>
</dbReference>
<proteinExistence type="predicted"/>
<comment type="caution">
    <text evidence="5">The sequence shown here is derived from an EMBL/GenBank/DDBJ whole genome shotgun (WGS) entry which is preliminary data.</text>
</comment>
<reference evidence="6" key="1">
    <citation type="journal article" date="2019" name="Int. J. Syst. Evol. Microbiol.">
        <title>The Global Catalogue of Microorganisms (GCM) 10K type strain sequencing project: providing services to taxonomists for standard genome sequencing and annotation.</title>
        <authorList>
            <consortium name="The Broad Institute Genomics Platform"/>
            <consortium name="The Broad Institute Genome Sequencing Center for Infectious Disease"/>
            <person name="Wu L."/>
            <person name="Ma J."/>
        </authorList>
    </citation>
    <scope>NUCLEOTIDE SEQUENCE [LARGE SCALE GENOMIC DNA]</scope>
    <source>
        <strain evidence="6">CGMCC 1.16306</strain>
    </source>
</reference>
<evidence type="ECO:0000313" key="5">
    <source>
        <dbReference type="EMBL" id="MFC4619734.1"/>
    </source>
</evidence>
<dbReference type="NCBIfam" id="NF033788">
    <property type="entry name" value="HTH_metalloreg"/>
    <property type="match status" value="1"/>
</dbReference>
<keyword evidence="1" id="KW-0805">Transcription regulation</keyword>
<dbReference type="Proteomes" id="UP001596022">
    <property type="component" value="Unassembled WGS sequence"/>
</dbReference>
<dbReference type="PANTHER" id="PTHR33154:SF33">
    <property type="entry name" value="TRANSCRIPTIONAL REPRESSOR SDPR"/>
    <property type="match status" value="1"/>
</dbReference>
<dbReference type="Pfam" id="PF01022">
    <property type="entry name" value="HTH_5"/>
    <property type="match status" value="1"/>
</dbReference>
<keyword evidence="6" id="KW-1185">Reference proteome</keyword>
<keyword evidence="2" id="KW-0238">DNA-binding</keyword>
<dbReference type="EMBL" id="JBHSFW010000011">
    <property type="protein sequence ID" value="MFC4619734.1"/>
    <property type="molecule type" value="Genomic_DNA"/>
</dbReference>
<organism evidence="5 6">
    <name type="scientific">Camelliibacillus cellulosilyticus</name>
    <dbReference type="NCBI Taxonomy" id="2174486"/>
    <lineage>
        <taxon>Bacteria</taxon>
        <taxon>Bacillati</taxon>
        <taxon>Bacillota</taxon>
        <taxon>Bacilli</taxon>
        <taxon>Bacillales</taxon>
        <taxon>Sporolactobacillaceae</taxon>
        <taxon>Camelliibacillus</taxon>
    </lineage>
</organism>
<accession>A0ABV9GQ74</accession>
<evidence type="ECO:0000259" key="4">
    <source>
        <dbReference type="PROSITE" id="PS50987"/>
    </source>
</evidence>
<name>A0ABV9GQ74_9BACL</name>
<dbReference type="SUPFAM" id="SSF46785">
    <property type="entry name" value="Winged helix' DNA-binding domain"/>
    <property type="match status" value="1"/>
</dbReference>
<dbReference type="InterPro" id="IPR011991">
    <property type="entry name" value="ArsR-like_HTH"/>
</dbReference>
<dbReference type="PROSITE" id="PS50987">
    <property type="entry name" value="HTH_ARSR_2"/>
    <property type="match status" value="1"/>
</dbReference>
<evidence type="ECO:0000256" key="2">
    <source>
        <dbReference type="ARBA" id="ARBA00023125"/>
    </source>
</evidence>
<dbReference type="CDD" id="cd00090">
    <property type="entry name" value="HTH_ARSR"/>
    <property type="match status" value="1"/>
</dbReference>
<dbReference type="InterPro" id="IPR036390">
    <property type="entry name" value="WH_DNA-bd_sf"/>
</dbReference>
<evidence type="ECO:0000256" key="3">
    <source>
        <dbReference type="ARBA" id="ARBA00023163"/>
    </source>
</evidence>
<dbReference type="InterPro" id="IPR001845">
    <property type="entry name" value="HTH_ArsR_DNA-bd_dom"/>
</dbReference>
<dbReference type="Gene3D" id="1.10.10.10">
    <property type="entry name" value="Winged helix-like DNA-binding domain superfamily/Winged helix DNA-binding domain"/>
    <property type="match status" value="1"/>
</dbReference>
<evidence type="ECO:0000313" key="6">
    <source>
        <dbReference type="Proteomes" id="UP001596022"/>
    </source>
</evidence>
<keyword evidence="3" id="KW-0804">Transcription</keyword>
<dbReference type="RefSeq" id="WP_376846825.1">
    <property type="nucleotide sequence ID" value="NZ_JBHSFW010000011.1"/>
</dbReference>
<gene>
    <name evidence="5" type="ORF">ACFO4N_13535</name>
</gene>
<dbReference type="PRINTS" id="PR00778">
    <property type="entry name" value="HTHARSR"/>
</dbReference>